<dbReference type="InterPro" id="IPR059186">
    <property type="entry name" value="SACTE_4363"/>
</dbReference>
<reference evidence="3" key="1">
    <citation type="submission" date="2022-05" db="EMBL/GenBank/DDBJ databases">
        <title>Novel bacterial taxa in a minimal lignocellulolytic consortium and its capacity to transform plastics disclosed by genome-resolved metagenomics.</title>
        <authorList>
            <person name="Rodriguez C.A.D."/>
            <person name="Diaz-Garcia L."/>
            <person name="Herrera K."/>
            <person name="Tarazona N.A."/>
            <person name="Sproer C."/>
            <person name="Overmann J."/>
            <person name="Jimenez D.J."/>
        </authorList>
    </citation>
    <scope>NUCLEOTIDE SEQUENCE</scope>
    <source>
        <strain evidence="3">MAG5</strain>
    </source>
</reference>
<evidence type="ECO:0000259" key="1">
    <source>
        <dbReference type="SMART" id="SM00060"/>
    </source>
</evidence>
<dbReference type="SUPFAM" id="SSF49785">
    <property type="entry name" value="Galactose-binding domain-like"/>
    <property type="match status" value="2"/>
</dbReference>
<proteinExistence type="predicted"/>
<dbReference type="InterPro" id="IPR008964">
    <property type="entry name" value="Invasin/intimin_cell_adhesion"/>
</dbReference>
<dbReference type="Pfam" id="PF02368">
    <property type="entry name" value="Big_2"/>
    <property type="match status" value="2"/>
</dbReference>
<dbReference type="InterPro" id="IPR013783">
    <property type="entry name" value="Ig-like_fold"/>
</dbReference>
<sequence length="1533" mass="165508">MTRRRKILSIVTALAVTTSLFTIQPDVTQAAVTPISVSGANDTVFGPNVYVFDPTMNNTKIQEDVTAVFNQQESNEFGNERYALLFKPGTYNDVNVKVGFYTQVAGLGQNPDDVHVNTLNTDAKWDNGNATRNFWRGVENLSYGKPTDDAFFAVSQAAPMRRVHAKSKALLLFDFDPWWNAGWASGGYIADSKIDGNIVPGSQQQFFSRNNDYRKWDGSLWNMVLVGDKNPQPNTFPSPAITTIEKAPVIKEKPYLYTDGTDYKVFVPSLQKDRKGVSWENGSTPGTSRDVASDFYIAQPGVTASTINAQLNNGKSLIFTPGIYHFDDTINVTKPNTVVLGLGLATIEEDTGKVAMKVADVEGVVISGLMFEASLIKSTTLLEVGSQKNTVDHSANPILLSDLFFRVGGTDAGTTDVCLTINSNNVIGDHFWIWRADHGEGAGWDSNISKNGLVVNGDDVTIYGLFNEHHEEYQTLWNGNGGRVYFYQSEIPYDPPSQDRYMSHDGTVNGYAAYKVADHVTTHEAWGLGVYANFTDGPVKLHNAIEVPKVEGVILHSLTTVFLSGIPGSGITHIVNDTGESLYSHSPMTRTMTTYTSGDTQAPTTPENVIATAISGSQIDLTWDASTDNSGVDAYDIYRNGKKIGSTSLTQYSDSGLSAEKQYTYTIIARDSFGNQSTSSNPVSATTTKLWTEISKYGWSVLASHNNGENNVNSAKIIDGNSSNIWESGTGMIEGMNFIVDMNEPRSFGRVVFQSAGTDYARGYAVSVSDDGTNWGTPVATGTDANAVINAGSGATFTVDLNPVTARYVKVELTVPFTSNWWKINEFSVYTDKEKPLNRDGWEAITELGSADANKLIDGNMATRWSAGTPMIPGQSIVIDMKNEQNFNKILMDSTGSNNDYARSYEIYVSNDGENWGTPIVNNTATGPVILSDFADQNARFIKIVQMGTNSGWWSIYEISVFRDATNPVDVSTISVNGTGGADVITTKGGTLQMQSHVLPAYADETSVSWSVYNVDDSTTDKATINQDGLLTAVENGKVKVIATSIDGSNVQGVKEITISGQNLVTSIEVSGLEGLTSISTKSGTLNMSAEVLPDDADNSSITWSVVNEDGTVTDKATISADGVLTAVKDGNVKVIATANDGTGITGELIISITGQISSGCQTNCGGTITPSPTPTNNHQKTISAADLNNVQGGNSVVTLGEGKTEAVIPVNLAQQVSKPVEVKSNGISVIIPTAVVKDLTGKLQGDTNGSNVIVRVSADPKGDFVYTLDLILRDKDGKETKLSTFPEPITLVIHYDDTKLDSDLIGVYYYNEALKEWEYIGGKIDKSKHNISADVTHFSKYGVREFDKVFTDVPTTHWAYHALKVLSAKHIVSGVSATEFNPSGITTRAEFVAMLTNALGLQASKVNEQFTDVNSSDWFAKDVAAAYDAGLIRGVTDTTFAPDSTITREEIAILMVRAYEYVKGKQTSIENHLTVLHDHGQISSWASAEVNSAIELGLMKGKSTSIFAPQASATRAETAQVIFNLLNALEVD</sequence>
<dbReference type="InterPro" id="IPR001119">
    <property type="entry name" value="SLH_dom"/>
</dbReference>
<feature type="domain" description="Fibronectin type-III" evidence="1">
    <location>
        <begin position="603"/>
        <end position="676"/>
    </location>
</feature>
<dbReference type="SMART" id="SM00635">
    <property type="entry name" value="BID_2"/>
    <property type="match status" value="2"/>
</dbReference>
<dbReference type="PANTHER" id="PTHR43308:SF5">
    <property type="entry name" value="S-LAYER PROTEIN _ PEPTIDOGLYCAN ENDO-BETA-N-ACETYLGLUCOSAMINIDASE"/>
    <property type="match status" value="1"/>
</dbReference>
<evidence type="ECO:0000313" key="3">
    <source>
        <dbReference type="EMBL" id="URN95126.1"/>
    </source>
</evidence>
<name>A0A9J6ZG44_9BACL</name>
<dbReference type="InterPro" id="IPR003343">
    <property type="entry name" value="Big_2"/>
</dbReference>
<dbReference type="InterPro" id="IPR051465">
    <property type="entry name" value="Cell_Envelope_Struct_Comp"/>
</dbReference>
<dbReference type="CDD" id="cd00063">
    <property type="entry name" value="FN3"/>
    <property type="match status" value="1"/>
</dbReference>
<feature type="domain" description="BIG2" evidence="2">
    <location>
        <begin position="1064"/>
        <end position="1149"/>
    </location>
</feature>
<dbReference type="Pfam" id="PF00395">
    <property type="entry name" value="SLH"/>
    <property type="match status" value="3"/>
</dbReference>
<dbReference type="InterPro" id="IPR000421">
    <property type="entry name" value="FA58C"/>
</dbReference>
<accession>A0A9J6ZG44</accession>
<dbReference type="Pfam" id="PF00041">
    <property type="entry name" value="fn3"/>
    <property type="match status" value="1"/>
</dbReference>
<dbReference type="Proteomes" id="UP001056756">
    <property type="component" value="Chromosome"/>
</dbReference>
<dbReference type="PANTHER" id="PTHR43308">
    <property type="entry name" value="OUTER MEMBRANE PROTEIN ALPHA-RELATED"/>
    <property type="match status" value="1"/>
</dbReference>
<dbReference type="InterPro" id="IPR003961">
    <property type="entry name" value="FN3_dom"/>
</dbReference>
<organism evidence="3 4">
    <name type="scientific">Candidatus Pristimantibacillus lignocellulolyticus</name>
    <dbReference type="NCBI Taxonomy" id="2994561"/>
    <lineage>
        <taxon>Bacteria</taxon>
        <taxon>Bacillati</taxon>
        <taxon>Bacillota</taxon>
        <taxon>Bacilli</taxon>
        <taxon>Bacillales</taxon>
        <taxon>Paenibacillaceae</taxon>
        <taxon>Candidatus Pristimantibacillus</taxon>
    </lineage>
</organism>
<dbReference type="Gene3D" id="2.60.40.1080">
    <property type="match status" value="2"/>
</dbReference>
<dbReference type="SUPFAM" id="SSF49373">
    <property type="entry name" value="Invasin/intimin cell-adhesion fragments"/>
    <property type="match status" value="1"/>
</dbReference>
<dbReference type="SUPFAM" id="SSF49265">
    <property type="entry name" value="Fibronectin type III"/>
    <property type="match status" value="1"/>
</dbReference>
<dbReference type="Gene3D" id="2.60.120.260">
    <property type="entry name" value="Galactose-binding domain-like"/>
    <property type="match status" value="2"/>
</dbReference>
<evidence type="ECO:0000313" key="4">
    <source>
        <dbReference type="Proteomes" id="UP001056756"/>
    </source>
</evidence>
<evidence type="ECO:0000259" key="2">
    <source>
        <dbReference type="SMART" id="SM00635"/>
    </source>
</evidence>
<gene>
    <name evidence="3" type="ORF">NAG76_02385</name>
</gene>
<dbReference type="KEGG" id="plig:NAG76_02385"/>
<dbReference type="EMBL" id="CP097899">
    <property type="protein sequence ID" value="URN95126.1"/>
    <property type="molecule type" value="Genomic_DNA"/>
</dbReference>
<dbReference type="InterPro" id="IPR036116">
    <property type="entry name" value="FN3_sf"/>
</dbReference>
<dbReference type="CDD" id="cd23669">
    <property type="entry name" value="GH55_SacteLam55A-like"/>
    <property type="match status" value="1"/>
</dbReference>
<dbReference type="Gene3D" id="2.60.40.10">
    <property type="entry name" value="Immunoglobulins"/>
    <property type="match status" value="1"/>
</dbReference>
<feature type="domain" description="BIG2" evidence="2">
    <location>
        <begin position="970"/>
        <end position="1055"/>
    </location>
</feature>
<dbReference type="SMART" id="SM00060">
    <property type="entry name" value="FN3"/>
    <property type="match status" value="1"/>
</dbReference>
<dbReference type="Pfam" id="PF00754">
    <property type="entry name" value="F5_F8_type_C"/>
    <property type="match status" value="2"/>
</dbReference>
<dbReference type="InterPro" id="IPR008979">
    <property type="entry name" value="Galactose-bd-like_sf"/>
</dbReference>
<protein>
    <submittedName>
        <fullName evidence="3">Discoidin domain-containing protein</fullName>
    </submittedName>
</protein>